<proteinExistence type="predicted"/>
<sequence length="366" mass="41025">MYEEYFGLERRPFALTPDSSFLFPSATHRRALSYLIYGLGQREGFIVITGDVGTGKTLTIQTILDYLSKHKIYGAKIAAANVEADDVLPLVSTALGLTAKNLSKAEYLDALSRTLGEDYPEGVLLIVDEAQTFSAAALEELRLLTNLSVNAKALIQIALVGQSDLRAVLNGKNMEQLFQRIIAWHQLEPLSLDETIKYINHRLHTAGWTNDPSLDEAIFPLIHDWSQGIPRRINILMDRFLLFGYLEEKHALSKDDMGTVIQELGSEFGYGRNASEHGNEQHIKRDDLESDENVVKDALELRKRLADLERLITSLVGVSHMHDLLSNLESDELLISGSENDALHMRIARLETIVSHIQNSDLLIDH</sequence>
<dbReference type="InterPro" id="IPR027417">
    <property type="entry name" value="P-loop_NTPase"/>
</dbReference>
<keyword evidence="3" id="KW-1185">Reference proteome</keyword>
<dbReference type="PANTHER" id="PTHR35894:SF5">
    <property type="entry name" value="MU-LIKE PROPHAGE FLUMU DNA TRANSPOSITION PROTEIN B"/>
    <property type="match status" value="1"/>
</dbReference>
<dbReference type="Proteomes" id="UP000095401">
    <property type="component" value="Chromosome"/>
</dbReference>
<dbReference type="Gene3D" id="3.40.50.300">
    <property type="entry name" value="P-loop containing nucleotide triphosphate hydrolases"/>
    <property type="match status" value="1"/>
</dbReference>
<evidence type="ECO:0000313" key="3">
    <source>
        <dbReference type="Proteomes" id="UP000095401"/>
    </source>
</evidence>
<organism evidence="2 3">
    <name type="scientific">Acidihalobacter yilgarnensis</name>
    <dbReference type="NCBI Taxonomy" id="2819280"/>
    <lineage>
        <taxon>Bacteria</taxon>
        <taxon>Pseudomonadati</taxon>
        <taxon>Pseudomonadota</taxon>
        <taxon>Gammaproteobacteria</taxon>
        <taxon>Chromatiales</taxon>
        <taxon>Ectothiorhodospiraceae</taxon>
        <taxon>Acidihalobacter</taxon>
    </lineage>
</organism>
<reference evidence="3" key="1">
    <citation type="submission" date="2016-09" db="EMBL/GenBank/DDBJ databases">
        <title>Acidihalobacter prosperus F5.</title>
        <authorList>
            <person name="Khaleque H.N."/>
            <person name="Ramsay J.P."/>
            <person name="Kaksonen A.H."/>
            <person name="Boxall N.J."/>
            <person name="Watkin E.L.J."/>
        </authorList>
    </citation>
    <scope>NUCLEOTIDE SEQUENCE [LARGE SCALE GENOMIC DNA]</scope>
    <source>
        <strain evidence="3">F5</strain>
    </source>
</reference>
<dbReference type="EMBL" id="CP017415">
    <property type="protein sequence ID" value="AOU98531.1"/>
    <property type="molecule type" value="Genomic_DNA"/>
</dbReference>
<feature type="domain" description="AAA+ ATPase" evidence="1">
    <location>
        <begin position="42"/>
        <end position="188"/>
    </location>
</feature>
<name>A0A1D8IQ03_9GAMM</name>
<dbReference type="AlphaFoldDB" id="A0A1D8IQ03"/>
<protein>
    <recommendedName>
        <fullName evidence="1">AAA+ ATPase domain-containing protein</fullName>
    </recommendedName>
</protein>
<dbReference type="InterPro" id="IPR052026">
    <property type="entry name" value="ExeA_AAA_ATPase_DNA-bind"/>
</dbReference>
<gene>
    <name evidence="2" type="ORF">BI364_11700</name>
</gene>
<dbReference type="InterPro" id="IPR003593">
    <property type="entry name" value="AAA+_ATPase"/>
</dbReference>
<dbReference type="InterPro" id="IPR049945">
    <property type="entry name" value="AAA_22"/>
</dbReference>
<dbReference type="GO" id="GO:0016887">
    <property type="term" value="F:ATP hydrolysis activity"/>
    <property type="evidence" value="ECO:0007669"/>
    <property type="project" value="InterPro"/>
</dbReference>
<evidence type="ECO:0000313" key="2">
    <source>
        <dbReference type="EMBL" id="AOU98531.1"/>
    </source>
</evidence>
<dbReference type="SMART" id="SM00382">
    <property type="entry name" value="AAA"/>
    <property type="match status" value="1"/>
</dbReference>
<dbReference type="KEGG" id="aprs:BI364_11700"/>
<dbReference type="RefSeq" id="WP_070078891.1">
    <property type="nucleotide sequence ID" value="NZ_CP017415.1"/>
</dbReference>
<accession>A0A1D8IQ03</accession>
<dbReference type="PANTHER" id="PTHR35894">
    <property type="entry name" value="GENERAL SECRETION PATHWAY PROTEIN A-RELATED"/>
    <property type="match status" value="1"/>
</dbReference>
<evidence type="ECO:0000259" key="1">
    <source>
        <dbReference type="SMART" id="SM00382"/>
    </source>
</evidence>
<dbReference type="SUPFAM" id="SSF52540">
    <property type="entry name" value="P-loop containing nucleoside triphosphate hydrolases"/>
    <property type="match status" value="1"/>
</dbReference>
<dbReference type="Pfam" id="PF13401">
    <property type="entry name" value="AAA_22"/>
    <property type="match status" value="1"/>
</dbReference>